<name>A0A6A6XXX2_9PLEO</name>
<reference evidence="2" key="1">
    <citation type="journal article" date="2020" name="Stud. Mycol.">
        <title>101 Dothideomycetes genomes: a test case for predicting lifestyles and emergence of pathogens.</title>
        <authorList>
            <person name="Haridas S."/>
            <person name="Albert R."/>
            <person name="Binder M."/>
            <person name="Bloem J."/>
            <person name="Labutti K."/>
            <person name="Salamov A."/>
            <person name="Andreopoulos B."/>
            <person name="Baker S."/>
            <person name="Barry K."/>
            <person name="Bills G."/>
            <person name="Bluhm B."/>
            <person name="Cannon C."/>
            <person name="Castanera R."/>
            <person name="Culley D."/>
            <person name="Daum C."/>
            <person name="Ezra D."/>
            <person name="Gonzalez J."/>
            <person name="Henrissat B."/>
            <person name="Kuo A."/>
            <person name="Liang C."/>
            <person name="Lipzen A."/>
            <person name="Lutzoni F."/>
            <person name="Magnuson J."/>
            <person name="Mondo S."/>
            <person name="Nolan M."/>
            <person name="Ohm R."/>
            <person name="Pangilinan J."/>
            <person name="Park H.-J."/>
            <person name="Ramirez L."/>
            <person name="Alfaro M."/>
            <person name="Sun H."/>
            <person name="Tritt A."/>
            <person name="Yoshinaga Y."/>
            <person name="Zwiers L.-H."/>
            <person name="Turgeon B."/>
            <person name="Goodwin S."/>
            <person name="Spatafora J."/>
            <person name="Crous P."/>
            <person name="Grigoriev I."/>
        </authorList>
    </citation>
    <scope>NUCLEOTIDE SEQUENCE</scope>
    <source>
        <strain evidence="2">CBS 109.77</strain>
    </source>
</reference>
<dbReference type="AlphaFoldDB" id="A0A6A6XXX2"/>
<keyword evidence="3" id="KW-1185">Reference proteome</keyword>
<organism evidence="2 3">
    <name type="scientific">Melanomma pulvis-pyrius CBS 109.77</name>
    <dbReference type="NCBI Taxonomy" id="1314802"/>
    <lineage>
        <taxon>Eukaryota</taxon>
        <taxon>Fungi</taxon>
        <taxon>Dikarya</taxon>
        <taxon>Ascomycota</taxon>
        <taxon>Pezizomycotina</taxon>
        <taxon>Dothideomycetes</taxon>
        <taxon>Pleosporomycetidae</taxon>
        <taxon>Pleosporales</taxon>
        <taxon>Melanommataceae</taxon>
        <taxon>Melanomma</taxon>
    </lineage>
</organism>
<protein>
    <submittedName>
        <fullName evidence="2">Uncharacterized protein</fullName>
    </submittedName>
</protein>
<feature type="region of interest" description="Disordered" evidence="1">
    <location>
        <begin position="1"/>
        <end position="23"/>
    </location>
</feature>
<evidence type="ECO:0000256" key="1">
    <source>
        <dbReference type="SAM" id="MobiDB-lite"/>
    </source>
</evidence>
<proteinExistence type="predicted"/>
<gene>
    <name evidence="2" type="ORF">K505DRAFT_319913</name>
</gene>
<dbReference type="EMBL" id="MU001738">
    <property type="protein sequence ID" value="KAF2801118.1"/>
    <property type="molecule type" value="Genomic_DNA"/>
</dbReference>
<evidence type="ECO:0000313" key="2">
    <source>
        <dbReference type="EMBL" id="KAF2801118.1"/>
    </source>
</evidence>
<sequence length="72" mass="7654">MPCQLLPPLLLPAPAGPRPSRGRSLFASAPIVIAPSTQPYRSTVSRRRSSPMPSVTPNPASSSPHLCGRQRP</sequence>
<evidence type="ECO:0000313" key="3">
    <source>
        <dbReference type="Proteomes" id="UP000799757"/>
    </source>
</evidence>
<feature type="region of interest" description="Disordered" evidence="1">
    <location>
        <begin position="37"/>
        <end position="72"/>
    </location>
</feature>
<dbReference type="Proteomes" id="UP000799757">
    <property type="component" value="Unassembled WGS sequence"/>
</dbReference>
<accession>A0A6A6XXX2</accession>